<dbReference type="AlphaFoldDB" id="A0A1J4JAX7"/>
<evidence type="ECO:0000256" key="1">
    <source>
        <dbReference type="ARBA" id="ARBA00022741"/>
    </source>
</evidence>
<dbReference type="EMBL" id="MLAK01001320">
    <property type="protein sequence ID" value="OHS94412.1"/>
    <property type="molecule type" value="Genomic_DNA"/>
</dbReference>
<keyword evidence="4" id="KW-0418">Kinase</keyword>
<dbReference type="InterPro" id="IPR000719">
    <property type="entry name" value="Prot_kinase_dom"/>
</dbReference>
<dbReference type="GO" id="GO:0005524">
    <property type="term" value="F:ATP binding"/>
    <property type="evidence" value="ECO:0007669"/>
    <property type="project" value="UniProtKB-KW"/>
</dbReference>
<feature type="domain" description="Protein kinase" evidence="3">
    <location>
        <begin position="19"/>
        <end position="271"/>
    </location>
</feature>
<keyword evidence="4" id="KW-0808">Transferase</keyword>
<dbReference type="SMART" id="SM00220">
    <property type="entry name" value="S_TKc"/>
    <property type="match status" value="1"/>
</dbReference>
<evidence type="ECO:0000313" key="5">
    <source>
        <dbReference type="Proteomes" id="UP000179807"/>
    </source>
</evidence>
<dbReference type="Pfam" id="PF00069">
    <property type="entry name" value="Pkinase"/>
    <property type="match status" value="1"/>
</dbReference>
<comment type="caution">
    <text evidence="4">The sequence shown here is derived from an EMBL/GenBank/DDBJ whole genome shotgun (WGS) entry which is preliminary data.</text>
</comment>
<dbReference type="FunFam" id="1.10.510.10:FF:000571">
    <property type="entry name" value="Maternal embryonic leucine zipper kinase"/>
    <property type="match status" value="1"/>
</dbReference>
<dbReference type="Proteomes" id="UP000179807">
    <property type="component" value="Unassembled WGS sequence"/>
</dbReference>
<dbReference type="PROSITE" id="PS50011">
    <property type="entry name" value="PROTEIN_KINASE_DOM"/>
    <property type="match status" value="1"/>
</dbReference>
<protein>
    <submittedName>
        <fullName evidence="4">Aurora kinase C</fullName>
    </submittedName>
</protein>
<evidence type="ECO:0000259" key="3">
    <source>
        <dbReference type="PROSITE" id="PS50011"/>
    </source>
</evidence>
<dbReference type="Gene3D" id="1.10.510.10">
    <property type="entry name" value="Transferase(Phosphotransferase) domain 1"/>
    <property type="match status" value="1"/>
</dbReference>
<accession>A0A1J4JAX7</accession>
<gene>
    <name evidence="4" type="primary">Aurkc</name>
    <name evidence="4" type="ORF">TRFO_39398</name>
</gene>
<proteinExistence type="predicted"/>
<dbReference type="InterPro" id="IPR011009">
    <property type="entry name" value="Kinase-like_dom_sf"/>
</dbReference>
<dbReference type="PROSITE" id="PS00108">
    <property type="entry name" value="PROTEIN_KINASE_ST"/>
    <property type="match status" value="1"/>
</dbReference>
<evidence type="ECO:0000256" key="2">
    <source>
        <dbReference type="ARBA" id="ARBA00022840"/>
    </source>
</evidence>
<dbReference type="PANTHER" id="PTHR24362:SF309">
    <property type="entry name" value="PROTEIN KINASE DOMAIN-CONTAINING PROTEIN"/>
    <property type="match status" value="1"/>
</dbReference>
<dbReference type="InterPro" id="IPR008271">
    <property type="entry name" value="Ser/Thr_kinase_AS"/>
</dbReference>
<sequence>MRANSKISPSSLPITIGDYIFKKYLCKGGSSEIYIIESNKFKQLYVGKVITVNQRNMEQQWKSFNSEITALSHLNNPNIIRMYDHFRMSNQFFVILEYCPLGSLSDKIEVNIGLSLTQFVEVASQIISALSFCHAKNIAHRDIKASNILFDLYGRAKLSDFGLSLHAPNKMLQNSFCGSLVYTAPEVIMRKPNNPFYTDIWSLGVLFCVMLTGKSPWTAKDQDTMLQQIMRAEYVVPDSAPPELVALIAKMLVPNPDDRIKISELMKNELLFPQNTKENKIKEKEKIIIHNAKSLYSKHLSIKPSKVNSHHISLASSSFLTHSGTNLSYSFRSKSSMDNIQMTFVEE</sequence>
<organism evidence="4 5">
    <name type="scientific">Tritrichomonas foetus</name>
    <dbReference type="NCBI Taxonomy" id="1144522"/>
    <lineage>
        <taxon>Eukaryota</taxon>
        <taxon>Metamonada</taxon>
        <taxon>Parabasalia</taxon>
        <taxon>Tritrichomonadida</taxon>
        <taxon>Tritrichomonadidae</taxon>
        <taxon>Tritrichomonas</taxon>
    </lineage>
</organism>
<dbReference type="OrthoDB" id="6513151at2759"/>
<dbReference type="PANTHER" id="PTHR24362">
    <property type="entry name" value="SERINE/THREONINE-PROTEIN KINASE NEK"/>
    <property type="match status" value="1"/>
</dbReference>
<dbReference type="GO" id="GO:0004672">
    <property type="term" value="F:protein kinase activity"/>
    <property type="evidence" value="ECO:0007669"/>
    <property type="project" value="InterPro"/>
</dbReference>
<evidence type="ECO:0000313" key="4">
    <source>
        <dbReference type="EMBL" id="OHS94412.1"/>
    </source>
</evidence>
<dbReference type="RefSeq" id="XP_068347549.1">
    <property type="nucleotide sequence ID" value="XM_068512620.1"/>
</dbReference>
<dbReference type="SUPFAM" id="SSF56112">
    <property type="entry name" value="Protein kinase-like (PK-like)"/>
    <property type="match status" value="1"/>
</dbReference>
<keyword evidence="1" id="KW-0547">Nucleotide-binding</keyword>
<dbReference type="VEuPathDB" id="TrichDB:TRFO_39398"/>
<keyword evidence="5" id="KW-1185">Reference proteome</keyword>
<name>A0A1J4JAX7_9EUKA</name>
<keyword evidence="2" id="KW-0067">ATP-binding</keyword>
<reference evidence="4" key="1">
    <citation type="submission" date="2016-10" db="EMBL/GenBank/DDBJ databases">
        <authorList>
            <person name="Benchimol M."/>
            <person name="Almeida L.G."/>
            <person name="Vasconcelos A.T."/>
            <person name="Perreira-Neves A."/>
            <person name="Rosa I.A."/>
            <person name="Tasca T."/>
            <person name="Bogo M.R."/>
            <person name="de Souza W."/>
        </authorList>
    </citation>
    <scope>NUCLEOTIDE SEQUENCE [LARGE SCALE GENOMIC DNA]</scope>
    <source>
        <strain evidence="4">K</strain>
    </source>
</reference>
<dbReference type="GeneID" id="94847324"/>